<dbReference type="FunFam" id="1.10.8.60:FF:000026">
    <property type="entry name" value="vesicle-fusing ATPase isoform X1"/>
    <property type="match status" value="1"/>
</dbReference>
<evidence type="ECO:0000256" key="8">
    <source>
        <dbReference type="ARBA" id="ARBA00022892"/>
    </source>
</evidence>
<dbReference type="FunFam" id="3.40.50.300:FF:000187">
    <property type="entry name" value="Vesicular-fusion ATPase SEC18"/>
    <property type="match status" value="1"/>
</dbReference>
<dbReference type="Pfam" id="PF17862">
    <property type="entry name" value="AAA_lid_3"/>
    <property type="match status" value="1"/>
</dbReference>
<dbReference type="Proteomes" id="UP000664203">
    <property type="component" value="Unassembled WGS sequence"/>
</dbReference>
<evidence type="ECO:0000256" key="12">
    <source>
        <dbReference type="RuleBase" id="RU367045"/>
    </source>
</evidence>
<accession>A0A8H3I2T3</accession>
<evidence type="ECO:0000256" key="7">
    <source>
        <dbReference type="ARBA" id="ARBA00022840"/>
    </source>
</evidence>
<dbReference type="GO" id="GO:0005524">
    <property type="term" value="F:ATP binding"/>
    <property type="evidence" value="ECO:0007669"/>
    <property type="project" value="UniProtKB-UniRule"/>
</dbReference>
<dbReference type="PROSITE" id="PS00674">
    <property type="entry name" value="AAA"/>
    <property type="match status" value="1"/>
</dbReference>
<evidence type="ECO:0000256" key="6">
    <source>
        <dbReference type="ARBA" id="ARBA00022741"/>
    </source>
</evidence>
<dbReference type="GO" id="GO:0043001">
    <property type="term" value="P:Golgi to plasma membrane protein transport"/>
    <property type="evidence" value="ECO:0007669"/>
    <property type="project" value="TreeGrafter"/>
</dbReference>
<dbReference type="Gene3D" id="3.10.330.10">
    <property type="match status" value="1"/>
</dbReference>
<dbReference type="InterPro" id="IPR009010">
    <property type="entry name" value="Asp_de-COase-like_dom_sf"/>
</dbReference>
<evidence type="ECO:0000256" key="4">
    <source>
        <dbReference type="ARBA" id="ARBA00022490"/>
    </source>
</evidence>
<comment type="subcellular location">
    <subcellularLocation>
        <location evidence="1 12">Cytoplasm</location>
    </subcellularLocation>
</comment>
<keyword evidence="8 12" id="KW-0931">ER-Golgi transport</keyword>
<evidence type="ECO:0000313" key="16">
    <source>
        <dbReference type="EMBL" id="CAF9912877.1"/>
    </source>
</evidence>
<comment type="function">
    <text evidence="10 12">Required for vesicle-mediated transport. Catalyzes the fusion of transport vesicles within the Golgi cisternae. Is also required for transport from the endoplasmic reticulum to the Golgi stack. Seems to function as a fusion protein required for the delivery of cargo proteins to all compartments of the Golgi stack independent of vesicle origin.</text>
</comment>
<dbReference type="InterPro" id="IPR039812">
    <property type="entry name" value="Vesicle-fus_ATPase"/>
</dbReference>
<keyword evidence="12" id="KW-0378">Hydrolase</keyword>
<dbReference type="InterPro" id="IPR041569">
    <property type="entry name" value="AAA_lid_3"/>
</dbReference>
<dbReference type="PANTHER" id="PTHR23078:SF3">
    <property type="entry name" value="VESICLE-FUSING ATPASE"/>
    <property type="match status" value="1"/>
</dbReference>
<keyword evidence="4 12" id="KW-0963">Cytoplasm</keyword>
<dbReference type="Pfam" id="PF00004">
    <property type="entry name" value="AAA"/>
    <property type="match status" value="2"/>
</dbReference>
<gene>
    <name evidence="16" type="primary">SEC18</name>
    <name evidence="16" type="ORF">ALECFALPRED_008333</name>
</gene>
<dbReference type="InterPro" id="IPR003593">
    <property type="entry name" value="AAA+_ATPase"/>
</dbReference>
<evidence type="ECO:0000256" key="1">
    <source>
        <dbReference type="ARBA" id="ARBA00004496"/>
    </source>
</evidence>
<comment type="similarity">
    <text evidence="2 12">Belongs to the AAA ATPase family.</text>
</comment>
<dbReference type="OrthoDB" id="9982946at2759"/>
<evidence type="ECO:0000256" key="11">
    <source>
        <dbReference type="ARBA" id="ARBA00068637"/>
    </source>
</evidence>
<dbReference type="GO" id="GO:0035494">
    <property type="term" value="P:SNARE complex disassembly"/>
    <property type="evidence" value="ECO:0007669"/>
    <property type="project" value="InterPro"/>
</dbReference>
<dbReference type="SUPFAM" id="SSF54585">
    <property type="entry name" value="Cdc48 domain 2-like"/>
    <property type="match status" value="1"/>
</dbReference>
<dbReference type="SUPFAM" id="SSF52540">
    <property type="entry name" value="P-loop containing nucleoside triphosphate hydrolases"/>
    <property type="match status" value="2"/>
</dbReference>
<dbReference type="InterPro" id="IPR004201">
    <property type="entry name" value="Cdc48_dom2"/>
</dbReference>
<dbReference type="Gene3D" id="1.10.8.60">
    <property type="match status" value="1"/>
</dbReference>
<keyword evidence="6 12" id="KW-0547">Nucleotide-binding</keyword>
<dbReference type="SMART" id="SM01073">
    <property type="entry name" value="CDC48_N"/>
    <property type="match status" value="1"/>
</dbReference>
<dbReference type="Gene3D" id="3.40.50.300">
    <property type="entry name" value="P-loop containing nucleotide triphosphate hydrolases"/>
    <property type="match status" value="2"/>
</dbReference>
<keyword evidence="7 12" id="KW-0067">ATP-binding</keyword>
<evidence type="ECO:0000259" key="15">
    <source>
        <dbReference type="SMART" id="SM01073"/>
    </source>
</evidence>
<keyword evidence="3 12" id="KW-0813">Transport</keyword>
<evidence type="ECO:0000256" key="13">
    <source>
        <dbReference type="SAM" id="MobiDB-lite"/>
    </source>
</evidence>
<dbReference type="Pfam" id="PF02933">
    <property type="entry name" value="CDC48_2"/>
    <property type="match status" value="1"/>
</dbReference>
<protein>
    <recommendedName>
        <fullName evidence="11 12">Vesicular-fusion protein SEC18</fullName>
    </recommendedName>
</protein>
<dbReference type="InterPro" id="IPR003960">
    <property type="entry name" value="ATPase_AAA_CS"/>
</dbReference>
<evidence type="ECO:0000259" key="14">
    <source>
        <dbReference type="SMART" id="SM00382"/>
    </source>
</evidence>
<sequence>MFGRNPRPTPPTQPSSQQPSSPYSRIPPGSSDRYGDPHGHPPAKNQRPYYDDAPPEKHEYSRGQSRQGPGGQTWQLQPVKSPENKFIYGNLVTVSPFDFPPNSGSSSSYVILNDLYVCTARTLDGLPQGQIGLSEFQRSWAQISLQDTVYVKKYDPFEEGGPRYLGSLDAEVSFASRKETETPYDQDELQQHFTRIYENQVLAPGQRVLMDYKSLLILIVVKAIQLVDLSVEKSSAASEPTMSDARSRGILTRQSQMNFFKDAKSRVNLKASKRRPAANAIFTPDFKFEDMGIGGLDKEFSAIFRRAFASRIFPPGLIESMGIQHVKGILLFGPPGTGKTLIARRIGKMLNAREPKVINGPEVLNKYVGQSEENIRKLFADAEREYKEKGDESGLHIIIFDELDAVCKQRGSGAGGGTGVGDSVVNQLLSKLDGVDQLNNILLIGMTNRMDMIDDALLRPGRLEVHMEISLPDEYGRVQILKIHTSKMRESGNLDPDVNLEELAHLTKNFSGAEISGLVRSATSFALNRHVKVGTLAGVSEDVDKMTVNRDDFEHAFDDVKPSFGVSEDEMQRCLRGGIIHFSEAIDGILNEASLVVKQVQEPESTPLFSTILYGPPGSGKTALAAKIALDSGYPLIKMCSPDNMIGFNDSMKIEHMRRIFDDAYKSPLSVVLIDNIERIVEWVPIGPRFSNGVLQALMVLLKKEPPKGRRLLVLATTGERSVLQQLDVFTSFDSDIAVPNVMGHAELSFIMKQSGVFGNPDRAIQELREMTRSDSVGVGIKKILLGIETAKQDRDREGRFAQTIARAKAQMDYS</sequence>
<dbReference type="InterPro" id="IPR003338">
    <property type="entry name" value="CDC4_N-term_subdom"/>
</dbReference>
<feature type="domain" description="AAA+ ATPase" evidence="14">
    <location>
        <begin position="325"/>
        <end position="473"/>
    </location>
</feature>
<organism evidence="16 17">
    <name type="scientific">Alectoria fallacina</name>
    <dbReference type="NCBI Taxonomy" id="1903189"/>
    <lineage>
        <taxon>Eukaryota</taxon>
        <taxon>Fungi</taxon>
        <taxon>Dikarya</taxon>
        <taxon>Ascomycota</taxon>
        <taxon>Pezizomycotina</taxon>
        <taxon>Lecanoromycetes</taxon>
        <taxon>OSLEUM clade</taxon>
        <taxon>Lecanoromycetidae</taxon>
        <taxon>Lecanorales</taxon>
        <taxon>Lecanorineae</taxon>
        <taxon>Parmeliaceae</taxon>
        <taxon>Alectoria</taxon>
    </lineage>
</organism>
<dbReference type="Gene3D" id="2.40.40.20">
    <property type="match status" value="1"/>
</dbReference>
<dbReference type="CDD" id="cd00009">
    <property type="entry name" value="AAA"/>
    <property type="match status" value="1"/>
</dbReference>
<dbReference type="GO" id="GO:0016887">
    <property type="term" value="F:ATP hydrolysis activity"/>
    <property type="evidence" value="ECO:0007669"/>
    <property type="project" value="InterPro"/>
</dbReference>
<evidence type="ECO:0000256" key="2">
    <source>
        <dbReference type="ARBA" id="ARBA00006914"/>
    </source>
</evidence>
<dbReference type="PANTHER" id="PTHR23078">
    <property type="entry name" value="VESICULAR-FUSION PROTEIN NSF"/>
    <property type="match status" value="1"/>
</dbReference>
<dbReference type="InterPro" id="IPR003959">
    <property type="entry name" value="ATPase_AAA_core"/>
</dbReference>
<keyword evidence="17" id="KW-1185">Reference proteome</keyword>
<feature type="domain" description="AAA+ ATPase" evidence="14">
    <location>
        <begin position="607"/>
        <end position="744"/>
    </location>
</feature>
<evidence type="ECO:0000256" key="9">
    <source>
        <dbReference type="ARBA" id="ARBA00022927"/>
    </source>
</evidence>
<feature type="domain" description="CDC48 N-terminal subdomain" evidence="15">
    <location>
        <begin position="75"/>
        <end position="157"/>
    </location>
</feature>
<dbReference type="InterPro" id="IPR027417">
    <property type="entry name" value="P-loop_NTPase"/>
</dbReference>
<reference evidence="16" key="1">
    <citation type="submission" date="2021-03" db="EMBL/GenBank/DDBJ databases">
        <authorList>
            <person name="Tagirdzhanova G."/>
        </authorList>
    </citation>
    <scope>NUCLEOTIDE SEQUENCE</scope>
</reference>
<feature type="compositionally biased region" description="Low complexity" evidence="13">
    <location>
        <begin position="14"/>
        <end position="28"/>
    </location>
</feature>
<evidence type="ECO:0000256" key="5">
    <source>
        <dbReference type="ARBA" id="ARBA00022737"/>
    </source>
</evidence>
<dbReference type="EMBL" id="CAJPDR010000057">
    <property type="protein sequence ID" value="CAF9912877.1"/>
    <property type="molecule type" value="Genomic_DNA"/>
</dbReference>
<dbReference type="InterPro" id="IPR029067">
    <property type="entry name" value="CDC48_domain_2-like_sf"/>
</dbReference>
<dbReference type="GO" id="GO:0006891">
    <property type="term" value="P:intra-Golgi vesicle-mediated transport"/>
    <property type="evidence" value="ECO:0007669"/>
    <property type="project" value="TreeGrafter"/>
</dbReference>
<feature type="region of interest" description="Disordered" evidence="13">
    <location>
        <begin position="1"/>
        <end position="77"/>
    </location>
</feature>
<comment type="caution">
    <text evidence="16">The sequence shown here is derived from an EMBL/GenBank/DDBJ whole genome shotgun (WGS) entry which is preliminary data.</text>
</comment>
<keyword evidence="9 12" id="KW-0653">Protein transport</keyword>
<keyword evidence="5" id="KW-0677">Repeat</keyword>
<evidence type="ECO:0000256" key="10">
    <source>
        <dbReference type="ARBA" id="ARBA00056429"/>
    </source>
</evidence>
<dbReference type="GO" id="GO:0005795">
    <property type="term" value="C:Golgi stack"/>
    <property type="evidence" value="ECO:0007669"/>
    <property type="project" value="TreeGrafter"/>
</dbReference>
<dbReference type="AlphaFoldDB" id="A0A8H3I2T3"/>
<dbReference type="SMART" id="SM00382">
    <property type="entry name" value="AAA"/>
    <property type="match status" value="2"/>
</dbReference>
<dbReference type="SUPFAM" id="SSF50692">
    <property type="entry name" value="ADC-like"/>
    <property type="match status" value="1"/>
</dbReference>
<proteinExistence type="inferred from homology"/>
<name>A0A8H3I2T3_9LECA</name>
<evidence type="ECO:0000313" key="17">
    <source>
        <dbReference type="Proteomes" id="UP000664203"/>
    </source>
</evidence>
<evidence type="ECO:0000256" key="3">
    <source>
        <dbReference type="ARBA" id="ARBA00022448"/>
    </source>
</evidence>
<dbReference type="FunFam" id="2.40.40.20:FF:000012">
    <property type="entry name" value="Vesicle-fusing ATPase protein"/>
    <property type="match status" value="1"/>
</dbReference>
<dbReference type="FunFam" id="3.40.50.300:FF:000166">
    <property type="entry name" value="vesicle-fusing ATPase isoform X1"/>
    <property type="match status" value="1"/>
</dbReference>